<dbReference type="GeneID" id="62160926"/>
<dbReference type="EMBL" id="JAATWM020000014">
    <property type="protein sequence ID" value="KAF9877433.1"/>
    <property type="molecule type" value="Genomic_DNA"/>
</dbReference>
<evidence type="ECO:0000313" key="3">
    <source>
        <dbReference type="Proteomes" id="UP000781932"/>
    </source>
</evidence>
<evidence type="ECO:0000313" key="2">
    <source>
        <dbReference type="EMBL" id="KAF9877433.1"/>
    </source>
</evidence>
<name>A0A9P6I513_9PEZI</name>
<feature type="region of interest" description="Disordered" evidence="1">
    <location>
        <begin position="139"/>
        <end position="164"/>
    </location>
</feature>
<dbReference type="Proteomes" id="UP000781932">
    <property type="component" value="Unassembled WGS sequence"/>
</dbReference>
<reference evidence="2" key="2">
    <citation type="submission" date="2020-11" db="EMBL/GenBank/DDBJ databases">
        <title>Whole genome sequencing of Colletotrichum sp.</title>
        <authorList>
            <person name="Li H."/>
        </authorList>
    </citation>
    <scope>NUCLEOTIDE SEQUENCE</scope>
    <source>
        <strain evidence="2">CkLH20</strain>
    </source>
</reference>
<sequence>MPSATPAKPAPAAPTLPPNVTIFTPKDPTAAQALLHGKLFTRLTITDKTTPAQIAAALKKAEGISETFCLTHHNVILIFDEDQDTHHEHFRVVCLALRDADIGLSVAGCVHDAEGALGAGFQLDVLSSGSVLVIDLMGGDEEDESEDEEEALKALMGGETGTAV</sequence>
<evidence type="ECO:0000256" key="1">
    <source>
        <dbReference type="SAM" id="MobiDB-lite"/>
    </source>
</evidence>
<dbReference type="RefSeq" id="XP_038746894.1">
    <property type="nucleotide sequence ID" value="XM_038887852.1"/>
</dbReference>
<gene>
    <name evidence="2" type="ORF">CkaCkLH20_05133</name>
</gene>
<accession>A0A9P6I513</accession>
<feature type="compositionally biased region" description="Pro residues" evidence="1">
    <location>
        <begin position="8"/>
        <end position="17"/>
    </location>
</feature>
<keyword evidence="3" id="KW-1185">Reference proteome</keyword>
<feature type="compositionally biased region" description="Acidic residues" evidence="1">
    <location>
        <begin position="139"/>
        <end position="150"/>
    </location>
</feature>
<dbReference type="OrthoDB" id="5280080at2759"/>
<proteinExistence type="predicted"/>
<organism evidence="2 3">
    <name type="scientific">Colletotrichum karsti</name>
    <dbReference type="NCBI Taxonomy" id="1095194"/>
    <lineage>
        <taxon>Eukaryota</taxon>
        <taxon>Fungi</taxon>
        <taxon>Dikarya</taxon>
        <taxon>Ascomycota</taxon>
        <taxon>Pezizomycotina</taxon>
        <taxon>Sordariomycetes</taxon>
        <taxon>Hypocreomycetidae</taxon>
        <taxon>Glomerellales</taxon>
        <taxon>Glomerellaceae</taxon>
        <taxon>Colletotrichum</taxon>
        <taxon>Colletotrichum boninense species complex</taxon>
    </lineage>
</organism>
<reference evidence="2" key="1">
    <citation type="submission" date="2020-03" db="EMBL/GenBank/DDBJ databases">
        <authorList>
            <person name="He L."/>
        </authorList>
    </citation>
    <scope>NUCLEOTIDE SEQUENCE</scope>
    <source>
        <strain evidence="2">CkLH20</strain>
    </source>
</reference>
<protein>
    <submittedName>
        <fullName evidence="2">Uncharacterized protein</fullName>
    </submittedName>
</protein>
<comment type="caution">
    <text evidence="2">The sequence shown here is derived from an EMBL/GenBank/DDBJ whole genome shotgun (WGS) entry which is preliminary data.</text>
</comment>
<dbReference type="AlphaFoldDB" id="A0A9P6I513"/>
<feature type="region of interest" description="Disordered" evidence="1">
    <location>
        <begin position="1"/>
        <end position="20"/>
    </location>
</feature>